<proteinExistence type="predicted"/>
<dbReference type="EMBL" id="PQ015379">
    <property type="protein sequence ID" value="XDJ15296.1"/>
    <property type="molecule type" value="Genomic_DNA"/>
</dbReference>
<evidence type="ECO:0000313" key="1">
    <source>
        <dbReference type="EMBL" id="XDJ15296.1"/>
    </source>
</evidence>
<name>A0AB39CEG1_9VIRU</name>
<accession>A0AB39CEG1</accession>
<reference evidence="1" key="1">
    <citation type="submission" date="2024-07" db="EMBL/GenBank/DDBJ databases">
        <authorList>
            <person name="Bringhurst R.M."/>
            <person name="Homer T.E."/>
        </authorList>
    </citation>
    <scope>NUCLEOTIDE SEQUENCE</scope>
</reference>
<organism evidence="1">
    <name type="scientific">Pseudomonas phage HRDY3</name>
    <dbReference type="NCBI Taxonomy" id="3236930"/>
    <lineage>
        <taxon>Viruses</taxon>
    </lineage>
</organism>
<sequence length="149" mass="17041">MTKFDRADHDKIQAAVFDLTRETIDAGKDRAVFHISHLFQALKFSRMSRNAFPAALMDVPSGTDFCKMFGDWIIAEVGDDQYVLIKLGERENPWYDAEEFYKKNYRVAAPVRKKPNVVKIDLPEGMTPEQAREAVRVAGVYNQQAKAQQ</sequence>
<protein>
    <submittedName>
        <fullName evidence="1">Uncharacterized protein</fullName>
    </submittedName>
</protein>